<dbReference type="GO" id="GO:0005737">
    <property type="term" value="C:cytoplasm"/>
    <property type="evidence" value="ECO:0007669"/>
    <property type="project" value="UniProtKB-SubCell"/>
</dbReference>
<protein>
    <recommendedName>
        <fullName evidence="6">Dynactin 2</fullName>
    </recommendedName>
</protein>
<sequence length="427" mass="45318">MSKYHGLPDIDTAPDVFETADGPEASLRQSQDGANDDDVPRAVSEGIDQSALPGRRGVEKAFGRTRRKDGSYQLGLPPLSRSSSSSSSEGPSSSRPRETPAARIRRLKAELEEVEKEVSASAIEKFAGEEEGSASGASTSKLPAKRKSVLPPRKGMDLVGELAGLRKRLEVLDQEDGGSKVEGTSSGGIEDRLRRLTVGKAADGGEAEESGDGVDEVNGHDAGGGASASDLDKRLASLEEMIGTSGEGLDQSPGTPLLPSLSKLDHLLSVLSHPRHLDLISRRLKLLLVDLDRAAASSRRTPSSHIQNAAAPPSSLALSAPEHAQLQTLFALLPRLDPLLPILPPLMARLRSLAGLHTQAGRVVEDLKKLEGEGARRGEEVKELKAVVQCVQEGVEESGRKALGNWAAVEKRMKDLEGRLARLNGES</sequence>
<evidence type="ECO:0000256" key="2">
    <source>
        <dbReference type="ARBA" id="ARBA00022490"/>
    </source>
</evidence>
<feature type="region of interest" description="Disordered" evidence="3">
    <location>
        <begin position="173"/>
        <end position="229"/>
    </location>
</feature>
<accession>A0AA38LU74</accession>
<dbReference type="EMBL" id="JAKWFO010000007">
    <property type="protein sequence ID" value="KAI9634454.1"/>
    <property type="molecule type" value="Genomic_DNA"/>
</dbReference>
<dbReference type="AlphaFoldDB" id="A0AA38LU74"/>
<comment type="caution">
    <text evidence="4">The sequence shown here is derived from an EMBL/GenBank/DDBJ whole genome shotgun (WGS) entry which is preliminary data.</text>
</comment>
<dbReference type="GO" id="GO:0005869">
    <property type="term" value="C:dynactin complex"/>
    <property type="evidence" value="ECO:0007669"/>
    <property type="project" value="InterPro"/>
</dbReference>
<feature type="region of interest" description="Disordered" evidence="3">
    <location>
        <begin position="124"/>
        <end position="153"/>
    </location>
</feature>
<keyword evidence="5" id="KW-1185">Reference proteome</keyword>
<evidence type="ECO:0000313" key="5">
    <source>
        <dbReference type="Proteomes" id="UP001164286"/>
    </source>
</evidence>
<dbReference type="Proteomes" id="UP001164286">
    <property type="component" value="Unassembled WGS sequence"/>
</dbReference>
<organism evidence="4 5">
    <name type="scientific">Dioszegia hungarica</name>
    <dbReference type="NCBI Taxonomy" id="4972"/>
    <lineage>
        <taxon>Eukaryota</taxon>
        <taxon>Fungi</taxon>
        <taxon>Dikarya</taxon>
        <taxon>Basidiomycota</taxon>
        <taxon>Agaricomycotina</taxon>
        <taxon>Tremellomycetes</taxon>
        <taxon>Tremellales</taxon>
        <taxon>Bulleribasidiaceae</taxon>
        <taxon>Dioszegia</taxon>
    </lineage>
</organism>
<dbReference type="PANTHER" id="PTHR15346">
    <property type="entry name" value="DYNACTIN SUBUNIT"/>
    <property type="match status" value="1"/>
</dbReference>
<dbReference type="Pfam" id="PF04912">
    <property type="entry name" value="Dynamitin"/>
    <property type="match status" value="1"/>
</dbReference>
<feature type="compositionally biased region" description="Acidic residues" evidence="3">
    <location>
        <begin position="205"/>
        <end position="215"/>
    </location>
</feature>
<reference evidence="4" key="1">
    <citation type="journal article" date="2022" name="G3 (Bethesda)">
        <title>High quality genome of the basidiomycete yeast Dioszegia hungarica PDD-24b-2 isolated from cloud water.</title>
        <authorList>
            <person name="Jarrige D."/>
            <person name="Haridas S."/>
            <person name="Bleykasten-Grosshans C."/>
            <person name="Joly M."/>
            <person name="Nadalig T."/>
            <person name="Sancelme M."/>
            <person name="Vuilleumier S."/>
            <person name="Grigoriev I.V."/>
            <person name="Amato P."/>
            <person name="Bringel F."/>
        </authorList>
    </citation>
    <scope>NUCLEOTIDE SEQUENCE</scope>
    <source>
        <strain evidence="4">PDD-24b-2</strain>
    </source>
</reference>
<dbReference type="GO" id="GO:0007017">
    <property type="term" value="P:microtubule-based process"/>
    <property type="evidence" value="ECO:0007669"/>
    <property type="project" value="InterPro"/>
</dbReference>
<dbReference type="RefSeq" id="XP_052944231.1">
    <property type="nucleotide sequence ID" value="XM_053089872.1"/>
</dbReference>
<evidence type="ECO:0008006" key="6">
    <source>
        <dbReference type="Google" id="ProtNLM"/>
    </source>
</evidence>
<gene>
    <name evidence="4" type="ORF">MKK02DRAFT_37985</name>
</gene>
<evidence type="ECO:0000313" key="4">
    <source>
        <dbReference type="EMBL" id="KAI9634454.1"/>
    </source>
</evidence>
<proteinExistence type="predicted"/>
<feature type="compositionally biased region" description="Low complexity" evidence="3">
    <location>
        <begin position="74"/>
        <end position="94"/>
    </location>
</feature>
<comment type="subcellular location">
    <subcellularLocation>
        <location evidence="1">Cytoplasm</location>
    </subcellularLocation>
</comment>
<feature type="region of interest" description="Disordered" evidence="3">
    <location>
        <begin position="1"/>
        <end position="108"/>
    </location>
</feature>
<dbReference type="InterPro" id="IPR028133">
    <property type="entry name" value="Dynamitin"/>
</dbReference>
<keyword evidence="2" id="KW-0963">Cytoplasm</keyword>
<name>A0AA38LU74_9TREE</name>
<evidence type="ECO:0000256" key="1">
    <source>
        <dbReference type="ARBA" id="ARBA00004496"/>
    </source>
</evidence>
<evidence type="ECO:0000256" key="3">
    <source>
        <dbReference type="SAM" id="MobiDB-lite"/>
    </source>
</evidence>
<dbReference type="GeneID" id="77729077"/>